<evidence type="ECO:0000256" key="1">
    <source>
        <dbReference type="ARBA" id="ARBA00004304"/>
    </source>
</evidence>
<evidence type="ECO:0000256" key="8">
    <source>
        <dbReference type="ARBA" id="ARBA00023065"/>
    </source>
</evidence>
<dbReference type="AlphaFoldDB" id="A9Y812"/>
<comment type="similarity">
    <text evidence="2 12">Belongs to the ATPase protein 8 family.</text>
</comment>
<evidence type="ECO:0000256" key="11">
    <source>
        <dbReference type="ARBA" id="ARBA00023310"/>
    </source>
</evidence>
<keyword evidence="6 12" id="KW-0375">Hydrogen ion transport</keyword>
<dbReference type="PANTHER" id="PTHR39937:SF1">
    <property type="entry name" value="ATP SYNTHASE PROTEIN 8"/>
    <property type="match status" value="1"/>
</dbReference>
<comment type="subcellular location">
    <subcellularLocation>
        <location evidence="1 12">Mitochondrion membrane</location>
        <topology evidence="1 12">Single-pass membrane protein</topology>
    </subcellularLocation>
</comment>
<dbReference type="GO" id="GO:0015986">
    <property type="term" value="P:proton motive force-driven ATP synthesis"/>
    <property type="evidence" value="ECO:0007669"/>
    <property type="project" value="InterPro"/>
</dbReference>
<reference evidence="14" key="1">
    <citation type="journal article" date="2008" name="Zoology">
        <title>Genome size, cell size, and the evolution of enucleated erythrocytes in attenuate salamanders.</title>
        <authorList>
            <person name="Mueller R.L."/>
            <person name="Gregory T.R."/>
            <person name="Gregory S.M."/>
            <person name="Hsieh A."/>
            <person name="Boore J.L."/>
        </authorList>
    </citation>
    <scope>NUCLEOTIDE SEQUENCE</scope>
</reference>
<evidence type="ECO:0000256" key="4">
    <source>
        <dbReference type="ARBA" id="ARBA00022547"/>
    </source>
</evidence>
<proteinExistence type="inferred from homology"/>
<keyword evidence="3 12" id="KW-0813">Transport</keyword>
<evidence type="ECO:0000256" key="13">
    <source>
        <dbReference type="SAM" id="Phobius"/>
    </source>
</evidence>
<evidence type="ECO:0000256" key="7">
    <source>
        <dbReference type="ARBA" id="ARBA00022989"/>
    </source>
</evidence>
<evidence type="ECO:0000256" key="6">
    <source>
        <dbReference type="ARBA" id="ARBA00022781"/>
    </source>
</evidence>
<evidence type="ECO:0000256" key="9">
    <source>
        <dbReference type="ARBA" id="ARBA00023128"/>
    </source>
</evidence>
<dbReference type="InterPro" id="IPR001421">
    <property type="entry name" value="ATP8_metazoa"/>
</dbReference>
<keyword evidence="8 12" id="KW-0406">Ion transport</keyword>
<evidence type="ECO:0000256" key="3">
    <source>
        <dbReference type="ARBA" id="ARBA00022448"/>
    </source>
</evidence>
<geneLocation type="mitochondrion" evidence="14"/>
<dbReference type="GO" id="GO:0045259">
    <property type="term" value="C:proton-transporting ATP synthase complex"/>
    <property type="evidence" value="ECO:0007669"/>
    <property type="project" value="UniProtKB-KW"/>
</dbReference>
<evidence type="ECO:0000256" key="2">
    <source>
        <dbReference type="ARBA" id="ARBA00008892"/>
    </source>
</evidence>
<sequence length="55" mass="6588">MPQLNPNPWLFIFIMSWVIYLIILTPKVSNLKVLNEPMAQNMNMSVTQPWNWPWT</sequence>
<evidence type="ECO:0000256" key="5">
    <source>
        <dbReference type="ARBA" id="ARBA00022692"/>
    </source>
</evidence>
<evidence type="ECO:0000256" key="10">
    <source>
        <dbReference type="ARBA" id="ARBA00023136"/>
    </source>
</evidence>
<dbReference type="PANTHER" id="PTHR39937">
    <property type="entry name" value="ATP SYNTHASE PROTEIN 8"/>
    <property type="match status" value="1"/>
</dbReference>
<keyword evidence="4 12" id="KW-0138">CF(0)</keyword>
<organism evidence="14">
    <name type="scientific">Batrachoseps gavilanensis</name>
    <name type="common">Gabilan Mountains slender salamander</name>
    <dbReference type="NCBI Taxonomy" id="332573"/>
    <lineage>
        <taxon>Eukaryota</taxon>
        <taxon>Metazoa</taxon>
        <taxon>Chordata</taxon>
        <taxon>Craniata</taxon>
        <taxon>Vertebrata</taxon>
        <taxon>Euteleostomi</taxon>
        <taxon>Amphibia</taxon>
        <taxon>Batrachia</taxon>
        <taxon>Caudata</taxon>
        <taxon>Salamandroidea</taxon>
        <taxon>Plethodontidae</taxon>
        <taxon>Hemidactyliinae</taxon>
        <taxon>Batrachoseps</taxon>
    </lineage>
</organism>
<keyword evidence="11" id="KW-0066">ATP synthesis</keyword>
<keyword evidence="10 13" id="KW-0472">Membrane</keyword>
<dbReference type="Pfam" id="PF00895">
    <property type="entry name" value="ATP-synt_8"/>
    <property type="match status" value="1"/>
</dbReference>
<dbReference type="InterPro" id="IPR050635">
    <property type="entry name" value="ATPase_protein_8"/>
</dbReference>
<gene>
    <name evidence="14" type="primary">atp8</name>
</gene>
<keyword evidence="7 13" id="KW-1133">Transmembrane helix</keyword>
<name>A9Y812_9SALA</name>
<keyword evidence="5 12" id="KW-0812">Transmembrane</keyword>
<dbReference type="GO" id="GO:0015078">
    <property type="term" value="F:proton transmembrane transporter activity"/>
    <property type="evidence" value="ECO:0007669"/>
    <property type="project" value="InterPro"/>
</dbReference>
<dbReference type="GO" id="GO:0031966">
    <property type="term" value="C:mitochondrial membrane"/>
    <property type="evidence" value="ECO:0007669"/>
    <property type="project" value="UniProtKB-SubCell"/>
</dbReference>
<evidence type="ECO:0000313" key="14">
    <source>
        <dbReference type="EMBL" id="ABX46752.1"/>
    </source>
</evidence>
<protein>
    <recommendedName>
        <fullName evidence="12">ATP synthase complex subunit 8</fullName>
    </recommendedName>
</protein>
<keyword evidence="9 12" id="KW-0496">Mitochondrion</keyword>
<dbReference type="EMBL" id="EU117191">
    <property type="protein sequence ID" value="ABX46752.1"/>
    <property type="molecule type" value="Genomic_DNA"/>
</dbReference>
<accession>A9Y812</accession>
<evidence type="ECO:0000256" key="12">
    <source>
        <dbReference type="RuleBase" id="RU003661"/>
    </source>
</evidence>
<feature type="transmembrane region" description="Helical" evidence="13">
    <location>
        <begin position="6"/>
        <end position="24"/>
    </location>
</feature>